<evidence type="ECO:0000256" key="2">
    <source>
        <dbReference type="ARBA" id="ARBA00012549"/>
    </source>
</evidence>
<keyword evidence="6" id="KW-1015">Disulfide bond</keyword>
<dbReference type="Proteomes" id="UP001251528">
    <property type="component" value="Unassembled WGS sequence"/>
</dbReference>
<evidence type="ECO:0000256" key="6">
    <source>
        <dbReference type="ARBA" id="ARBA00023157"/>
    </source>
</evidence>
<evidence type="ECO:0000256" key="3">
    <source>
        <dbReference type="ARBA" id="ARBA00022722"/>
    </source>
</evidence>
<dbReference type="EMBL" id="JASWJB010000027">
    <property type="protein sequence ID" value="KAK2609084.1"/>
    <property type="molecule type" value="Genomic_DNA"/>
</dbReference>
<comment type="similarity">
    <text evidence="1">Belongs to the ribonuclease N1/T1 family.</text>
</comment>
<keyword evidence="11" id="KW-1185">Reference proteome</keyword>
<feature type="signal peptide" evidence="9">
    <location>
        <begin position="1"/>
        <end position="17"/>
    </location>
</feature>
<keyword evidence="7" id="KW-0456">Lyase</keyword>
<dbReference type="InterPro" id="IPR016191">
    <property type="entry name" value="Ribonuclease/ribotoxin"/>
</dbReference>
<evidence type="ECO:0000256" key="1">
    <source>
        <dbReference type="ARBA" id="ARBA00009006"/>
    </source>
</evidence>
<keyword evidence="9" id="KW-0732">Signal</keyword>
<keyword evidence="4" id="KW-0255">Endonuclease</keyword>
<evidence type="ECO:0000313" key="10">
    <source>
        <dbReference type="EMBL" id="KAK2609084.1"/>
    </source>
</evidence>
<keyword evidence="3" id="KW-0540">Nuclease</keyword>
<proteinExistence type="inferred from homology"/>
<dbReference type="GO" id="GO:0003723">
    <property type="term" value="F:RNA binding"/>
    <property type="evidence" value="ECO:0007669"/>
    <property type="project" value="InterPro"/>
</dbReference>
<accession>A0AAJ0CXV0</accession>
<comment type="caution">
    <text evidence="10">The sequence shown here is derived from an EMBL/GenBank/DDBJ whole genome shotgun (WGS) entry which is preliminary data.</text>
</comment>
<name>A0AAJ0CXV0_9HYPO</name>
<feature type="chain" id="PRO_5042619279" description="ribonuclease T1" evidence="9">
    <location>
        <begin position="18"/>
        <end position="152"/>
    </location>
</feature>
<comment type="catalytic activity">
    <reaction evidence="8">
        <text>[RNA] containing guanosine + H2O = an [RNA fragment]-3'-guanosine-3'-phosphate + a 5'-hydroxy-ribonucleotide-3'-[RNA fragment].</text>
        <dbReference type="EC" id="4.6.1.24"/>
    </reaction>
</comment>
<evidence type="ECO:0000256" key="8">
    <source>
        <dbReference type="ARBA" id="ARBA00034015"/>
    </source>
</evidence>
<dbReference type="Pfam" id="PF00545">
    <property type="entry name" value="Ribonuclease"/>
    <property type="match status" value="1"/>
</dbReference>
<dbReference type="Gene3D" id="3.10.450.30">
    <property type="entry name" value="Microbial ribonucleases"/>
    <property type="match status" value="1"/>
</dbReference>
<organism evidence="10 11">
    <name type="scientific">Conoideocrella luteorostrata</name>
    <dbReference type="NCBI Taxonomy" id="1105319"/>
    <lineage>
        <taxon>Eukaryota</taxon>
        <taxon>Fungi</taxon>
        <taxon>Dikarya</taxon>
        <taxon>Ascomycota</taxon>
        <taxon>Pezizomycotina</taxon>
        <taxon>Sordariomycetes</taxon>
        <taxon>Hypocreomycetidae</taxon>
        <taxon>Hypocreales</taxon>
        <taxon>Clavicipitaceae</taxon>
        <taxon>Conoideocrella</taxon>
    </lineage>
</organism>
<dbReference type="AlphaFoldDB" id="A0AAJ0CXV0"/>
<dbReference type="EC" id="4.6.1.24" evidence="2"/>
<gene>
    <name evidence="10" type="ORF">QQS21_002311</name>
</gene>
<dbReference type="GO" id="GO:0046589">
    <property type="term" value="F:ribonuclease T1 activity"/>
    <property type="evidence" value="ECO:0007669"/>
    <property type="project" value="UniProtKB-EC"/>
</dbReference>
<protein>
    <recommendedName>
        <fullName evidence="2">ribonuclease T1</fullName>
        <ecNumber evidence="2">4.6.1.24</ecNumber>
    </recommendedName>
</protein>
<dbReference type="PANTHER" id="PTHR42104:SF1">
    <property type="entry name" value="EXTRACELLULAR GUANYL-SPECIFIC RIBONUCLEASE RNTA (AFU_ORTHOLOGUE AFUA_4G03230)"/>
    <property type="match status" value="1"/>
</dbReference>
<evidence type="ECO:0000256" key="4">
    <source>
        <dbReference type="ARBA" id="ARBA00022759"/>
    </source>
</evidence>
<evidence type="ECO:0000256" key="7">
    <source>
        <dbReference type="ARBA" id="ARBA00023239"/>
    </source>
</evidence>
<evidence type="ECO:0000256" key="9">
    <source>
        <dbReference type="SAM" id="SignalP"/>
    </source>
</evidence>
<dbReference type="PANTHER" id="PTHR42104">
    <property type="entry name" value="EXTRACELLULAR GUANYL-SPECIFIC RIBONUCLEASE RNTA (AFU_ORTHOLOGUE AFUA_4G03230)"/>
    <property type="match status" value="1"/>
</dbReference>
<evidence type="ECO:0000313" key="11">
    <source>
        <dbReference type="Proteomes" id="UP001251528"/>
    </source>
</evidence>
<dbReference type="SUPFAM" id="SSF53933">
    <property type="entry name" value="Microbial ribonucleases"/>
    <property type="match status" value="1"/>
</dbReference>
<evidence type="ECO:0000256" key="5">
    <source>
        <dbReference type="ARBA" id="ARBA00022801"/>
    </source>
</evidence>
<dbReference type="GO" id="GO:0016787">
    <property type="term" value="F:hydrolase activity"/>
    <property type="evidence" value="ECO:0007669"/>
    <property type="project" value="UniProtKB-KW"/>
</dbReference>
<keyword evidence="5" id="KW-0378">Hydrolase</keyword>
<dbReference type="InterPro" id="IPR000026">
    <property type="entry name" value="N1-like"/>
</dbReference>
<reference evidence="10" key="1">
    <citation type="submission" date="2023-06" db="EMBL/GenBank/DDBJ databases">
        <title>Conoideocrella luteorostrata (Hypocreales: Clavicipitaceae), a potential biocontrol fungus for elongate hemlock scale in United States Christmas tree production areas.</title>
        <authorList>
            <person name="Barrett H."/>
            <person name="Lovett B."/>
            <person name="Macias A.M."/>
            <person name="Stajich J.E."/>
            <person name="Kasson M.T."/>
        </authorList>
    </citation>
    <scope>NUCLEOTIDE SEQUENCE</scope>
    <source>
        <strain evidence="10">ARSEF 14590</strain>
    </source>
</reference>
<sequence length="152" mass="15939">MKFSLALFASLVAVVTAASNTATCGNTVYKSDALDKAADASCSMVKKGTSVGTNRYPHQYKNLEKFKLSGLTGPFYEFPILSNGQVYSGGSPGADRIITTQDCKQAGVLTHQGASGNAFRECSVKTSAAAPVVDAQLAFMSCFTMTIFALAL</sequence>